<reference evidence="1" key="1">
    <citation type="submission" date="2022-10" db="EMBL/GenBank/DDBJ databases">
        <title>Culturing micro-colonial fungi from biological soil crusts in the Mojave desert and describing Neophaeococcomyces mojavensis, and introducing the new genera and species Taxawa tesnikishii.</title>
        <authorList>
            <person name="Kurbessoian T."/>
            <person name="Stajich J.E."/>
        </authorList>
    </citation>
    <scope>NUCLEOTIDE SEQUENCE</scope>
    <source>
        <strain evidence="1">JES_112</strain>
    </source>
</reference>
<gene>
    <name evidence="1" type="ORF">H2198_009590</name>
</gene>
<comment type="caution">
    <text evidence="1">The sequence shown here is derived from an EMBL/GenBank/DDBJ whole genome shotgun (WGS) entry which is preliminary data.</text>
</comment>
<sequence>QVIAAIRADRQRQASDKAADAVLAKLKAGATLQSLAASEKLQVSPMPGLPRSQPVPTPEINRAIFSAPVPAEGKPSYGKVDVNGHALLFAVNKVNPGDIKEVTAEQQKQLKDQLSQIDGMAAAKAYIDAMRKKFVVQTTEANL</sequence>
<protein>
    <submittedName>
        <fullName evidence="1">Uncharacterized protein</fullName>
    </submittedName>
</protein>
<dbReference type="Proteomes" id="UP001172386">
    <property type="component" value="Unassembled WGS sequence"/>
</dbReference>
<organism evidence="1 2">
    <name type="scientific">Neophaeococcomyces mojaviensis</name>
    <dbReference type="NCBI Taxonomy" id="3383035"/>
    <lineage>
        <taxon>Eukaryota</taxon>
        <taxon>Fungi</taxon>
        <taxon>Dikarya</taxon>
        <taxon>Ascomycota</taxon>
        <taxon>Pezizomycotina</taxon>
        <taxon>Eurotiomycetes</taxon>
        <taxon>Chaetothyriomycetidae</taxon>
        <taxon>Chaetothyriales</taxon>
        <taxon>Chaetothyriales incertae sedis</taxon>
        <taxon>Neophaeococcomyces</taxon>
    </lineage>
</organism>
<evidence type="ECO:0000313" key="1">
    <source>
        <dbReference type="EMBL" id="KAJ9651136.1"/>
    </source>
</evidence>
<keyword evidence="2" id="KW-1185">Reference proteome</keyword>
<feature type="non-terminal residue" evidence="1">
    <location>
        <position position="1"/>
    </location>
</feature>
<dbReference type="EMBL" id="JAPDRQ010000280">
    <property type="protein sequence ID" value="KAJ9651136.1"/>
    <property type="molecule type" value="Genomic_DNA"/>
</dbReference>
<proteinExistence type="predicted"/>
<accession>A0ACC2ZU21</accession>
<name>A0ACC2ZU21_9EURO</name>
<evidence type="ECO:0000313" key="2">
    <source>
        <dbReference type="Proteomes" id="UP001172386"/>
    </source>
</evidence>